<keyword evidence="2" id="KW-1185">Reference proteome</keyword>
<dbReference type="EMBL" id="VJMJ01000118">
    <property type="protein sequence ID" value="KAF0733961.1"/>
    <property type="molecule type" value="Genomic_DNA"/>
</dbReference>
<reference evidence="1 2" key="1">
    <citation type="submission" date="2019-07" db="EMBL/GenBank/DDBJ databases">
        <title>Genomics analysis of Aphanomyces spp. identifies a new class of oomycete effector associated with host adaptation.</title>
        <authorList>
            <person name="Gaulin E."/>
        </authorList>
    </citation>
    <scope>NUCLEOTIDE SEQUENCE [LARGE SCALE GENOMIC DNA]</scope>
    <source>
        <strain evidence="1 2">ATCC 201684</strain>
    </source>
</reference>
<evidence type="ECO:0000313" key="1">
    <source>
        <dbReference type="EMBL" id="KAF0733961.1"/>
    </source>
</evidence>
<dbReference type="Proteomes" id="UP000481153">
    <property type="component" value="Unassembled WGS sequence"/>
</dbReference>
<organism evidence="1 2">
    <name type="scientific">Aphanomyces euteiches</name>
    <dbReference type="NCBI Taxonomy" id="100861"/>
    <lineage>
        <taxon>Eukaryota</taxon>
        <taxon>Sar</taxon>
        <taxon>Stramenopiles</taxon>
        <taxon>Oomycota</taxon>
        <taxon>Saprolegniomycetes</taxon>
        <taxon>Saprolegniales</taxon>
        <taxon>Verrucalvaceae</taxon>
        <taxon>Aphanomyces</taxon>
    </lineage>
</organism>
<proteinExistence type="predicted"/>
<comment type="caution">
    <text evidence="1">The sequence shown here is derived from an EMBL/GenBank/DDBJ whole genome shotgun (WGS) entry which is preliminary data.</text>
</comment>
<name>A0A6G0X2A2_9STRA</name>
<gene>
    <name evidence="1" type="ORF">Ae201684_009139</name>
</gene>
<dbReference type="AlphaFoldDB" id="A0A6G0X2A2"/>
<accession>A0A6G0X2A2</accession>
<evidence type="ECO:0000313" key="2">
    <source>
        <dbReference type="Proteomes" id="UP000481153"/>
    </source>
</evidence>
<protein>
    <submittedName>
        <fullName evidence="1">Uncharacterized protein</fullName>
    </submittedName>
</protein>
<sequence length="74" mass="8966">MCVYIAELAVRSPEERQRVFDRGRKAFADAFDYKFSRRKEKKSAFHNSQNAFVMRYRCSQRSDTRDRLIRIRTV</sequence>